<organism evidence="2">
    <name type="scientific">marine sediment metagenome</name>
    <dbReference type="NCBI Taxonomy" id="412755"/>
    <lineage>
        <taxon>unclassified sequences</taxon>
        <taxon>metagenomes</taxon>
        <taxon>ecological metagenomes</taxon>
    </lineage>
</organism>
<sequence>DAGLLAKLNSNELFILNETTTDVLLGQITPEGFSKKLKTRLKISDAALGIINGIIENKIFRPLYEDLEKCKNLSIPKPDSLKQKVPQETGTKEPIDPSESPKIEPSTKERIEQQIPKQIPAEPIISEYSFPEPSKVVVEKPVRKMEELKKVVTPKVSSEQQEKIREKLLAAMQKKNNQPKIVEEMRKIFLKPKVPKETEEKKRKVPGKIKIGELTPSKILSGEGKKFKDEEIFEKSKKEKPYILGAKLKEEKEEKERPDISKEPIPYKKYQKKNPFGEA</sequence>
<dbReference type="EMBL" id="BARW01015665">
    <property type="protein sequence ID" value="GAI97433.1"/>
    <property type="molecule type" value="Genomic_DNA"/>
</dbReference>
<evidence type="ECO:0000313" key="2">
    <source>
        <dbReference type="EMBL" id="GAI97433.1"/>
    </source>
</evidence>
<feature type="compositionally biased region" description="Basic and acidic residues" evidence="1">
    <location>
        <begin position="246"/>
        <end position="266"/>
    </location>
</feature>
<dbReference type="AlphaFoldDB" id="X1SWU9"/>
<feature type="region of interest" description="Disordered" evidence="1">
    <location>
        <begin position="75"/>
        <end position="111"/>
    </location>
</feature>
<feature type="region of interest" description="Disordered" evidence="1">
    <location>
        <begin position="246"/>
        <end position="279"/>
    </location>
</feature>
<comment type="caution">
    <text evidence="2">The sequence shown here is derived from an EMBL/GenBank/DDBJ whole genome shotgun (WGS) entry which is preliminary data.</text>
</comment>
<gene>
    <name evidence="2" type="ORF">S12H4_27435</name>
</gene>
<feature type="non-terminal residue" evidence="2">
    <location>
        <position position="1"/>
    </location>
</feature>
<protein>
    <submittedName>
        <fullName evidence="2">Uncharacterized protein</fullName>
    </submittedName>
</protein>
<feature type="compositionally biased region" description="Basic and acidic residues" evidence="1">
    <location>
        <begin position="90"/>
        <end position="111"/>
    </location>
</feature>
<proteinExistence type="predicted"/>
<evidence type="ECO:0000256" key="1">
    <source>
        <dbReference type="SAM" id="MobiDB-lite"/>
    </source>
</evidence>
<reference evidence="2" key="1">
    <citation type="journal article" date="2014" name="Front. Microbiol.">
        <title>High frequency of phylogenetically diverse reductive dehalogenase-homologous genes in deep subseafloor sedimentary metagenomes.</title>
        <authorList>
            <person name="Kawai M."/>
            <person name="Futagami T."/>
            <person name="Toyoda A."/>
            <person name="Takaki Y."/>
            <person name="Nishi S."/>
            <person name="Hori S."/>
            <person name="Arai W."/>
            <person name="Tsubouchi T."/>
            <person name="Morono Y."/>
            <person name="Uchiyama I."/>
            <person name="Ito T."/>
            <person name="Fujiyama A."/>
            <person name="Inagaki F."/>
            <person name="Takami H."/>
        </authorList>
    </citation>
    <scope>NUCLEOTIDE SEQUENCE</scope>
    <source>
        <strain evidence="2">Expedition CK06-06</strain>
    </source>
</reference>
<accession>X1SWU9</accession>
<name>X1SWU9_9ZZZZ</name>